<dbReference type="STRING" id="8496.A0A151NK57"/>
<evidence type="ECO:0000313" key="7">
    <source>
        <dbReference type="Proteomes" id="UP000050525"/>
    </source>
</evidence>
<dbReference type="EMBL" id="AKHW03002822">
    <property type="protein sequence ID" value="KYO37162.1"/>
    <property type="molecule type" value="Genomic_DNA"/>
</dbReference>
<name>A0A151NK57_ALLMI</name>
<dbReference type="KEGG" id="amj:102565552"/>
<dbReference type="PRINTS" id="PR00263">
    <property type="entry name" value="HBGFFGF"/>
</dbReference>
<dbReference type="SUPFAM" id="SSF50353">
    <property type="entry name" value="Cytokine"/>
    <property type="match status" value="1"/>
</dbReference>
<dbReference type="Gene3D" id="2.80.10.50">
    <property type="match status" value="1"/>
</dbReference>
<dbReference type="GO" id="GO:0051781">
    <property type="term" value="P:positive regulation of cell division"/>
    <property type="evidence" value="ECO:0007669"/>
    <property type="project" value="UniProtKB-KW"/>
</dbReference>
<proteinExistence type="inferred from homology"/>
<gene>
    <name evidence="6" type="primary">FGF21</name>
    <name evidence="6" type="ORF">Y1Q_0008438</name>
</gene>
<dbReference type="AlphaFoldDB" id="A0A151NK57"/>
<comment type="similarity">
    <text evidence="1 5">Belongs to the heparin-binding growth factors family.</text>
</comment>
<dbReference type="Pfam" id="PF00167">
    <property type="entry name" value="FGF"/>
    <property type="match status" value="1"/>
</dbReference>
<dbReference type="RefSeq" id="XP_006274958.1">
    <property type="nucleotide sequence ID" value="XM_006274896.4"/>
</dbReference>
<dbReference type="PROSITE" id="PS00247">
    <property type="entry name" value="HBGF_FGF"/>
    <property type="match status" value="1"/>
</dbReference>
<dbReference type="Proteomes" id="UP000050525">
    <property type="component" value="Unassembled WGS sequence"/>
</dbReference>
<evidence type="ECO:0000313" key="6">
    <source>
        <dbReference type="EMBL" id="KYO37162.1"/>
    </source>
</evidence>
<dbReference type="GO" id="GO:0008083">
    <property type="term" value="F:growth factor activity"/>
    <property type="evidence" value="ECO:0007669"/>
    <property type="project" value="InterPro"/>
</dbReference>
<dbReference type="PANTHER" id="PTHR11486">
    <property type="entry name" value="FIBROBLAST GROWTH FACTOR"/>
    <property type="match status" value="1"/>
</dbReference>
<dbReference type="SMART" id="SM00442">
    <property type="entry name" value="FGF"/>
    <property type="match status" value="1"/>
</dbReference>
<feature type="signal peptide" evidence="5">
    <location>
        <begin position="1"/>
        <end position="31"/>
    </location>
</feature>
<comment type="caution">
    <text evidence="6">The sequence shown here is derived from an EMBL/GenBank/DDBJ whole genome shotgun (WGS) entry which is preliminary data.</text>
</comment>
<evidence type="ECO:0000256" key="4">
    <source>
        <dbReference type="ARBA" id="ARBA00023246"/>
    </source>
</evidence>
<dbReference type="GeneID" id="102565552"/>
<keyword evidence="5" id="KW-0732">Signal</keyword>
<dbReference type="InterPro" id="IPR002209">
    <property type="entry name" value="Fibroblast_GF_fam"/>
</dbReference>
<keyword evidence="7" id="KW-1185">Reference proteome</keyword>
<dbReference type="CTD" id="26291"/>
<evidence type="ECO:0000256" key="3">
    <source>
        <dbReference type="ARBA" id="ARBA00022782"/>
    </source>
</evidence>
<sequence length="214" mass="23273">MAGPWPQVSRPCWLLAGVLLWGASSPDPALGSPLRDSSPLLALDGQVRLRHLYTANEHMQLHLEILPDGRVRGVPQQSPYSLMEIKAVKPGVVQIQAAKSLQFLCMDVRGRLYGAGSYSTDACNFREKVLSDGYNLYISERHNRPLSLTPSGALLGTGHPGPPLIQWLPLVSHIPAEPVLLEYPFAQPSVDVDSADPLGILGRTPEVLSPSYII</sequence>
<reference evidence="6 7" key="1">
    <citation type="journal article" date="2012" name="Genome Biol.">
        <title>Sequencing three crocodilian genomes to illuminate the evolution of archosaurs and amniotes.</title>
        <authorList>
            <person name="St John J.A."/>
            <person name="Braun E.L."/>
            <person name="Isberg S.R."/>
            <person name="Miles L.G."/>
            <person name="Chong A.Y."/>
            <person name="Gongora J."/>
            <person name="Dalzell P."/>
            <person name="Moran C."/>
            <person name="Bed'hom B."/>
            <person name="Abzhanov A."/>
            <person name="Burgess S.C."/>
            <person name="Cooksey A.M."/>
            <person name="Castoe T.A."/>
            <person name="Crawford N.G."/>
            <person name="Densmore L.D."/>
            <person name="Drew J.C."/>
            <person name="Edwards S.V."/>
            <person name="Faircloth B.C."/>
            <person name="Fujita M.K."/>
            <person name="Greenwold M.J."/>
            <person name="Hoffmann F.G."/>
            <person name="Howard J.M."/>
            <person name="Iguchi T."/>
            <person name="Janes D.E."/>
            <person name="Khan S.Y."/>
            <person name="Kohno S."/>
            <person name="de Koning A.J."/>
            <person name="Lance S.L."/>
            <person name="McCarthy F.M."/>
            <person name="McCormack J.E."/>
            <person name="Merchant M.E."/>
            <person name="Peterson D.G."/>
            <person name="Pollock D.D."/>
            <person name="Pourmand N."/>
            <person name="Raney B.J."/>
            <person name="Roessler K.A."/>
            <person name="Sanford J.R."/>
            <person name="Sawyer R.H."/>
            <person name="Schmidt C.J."/>
            <person name="Triplett E.W."/>
            <person name="Tuberville T.D."/>
            <person name="Venegas-Anaya M."/>
            <person name="Howard J.T."/>
            <person name="Jarvis E.D."/>
            <person name="Guillette L.J.Jr."/>
            <person name="Glenn T.C."/>
            <person name="Green R.E."/>
            <person name="Ray D.A."/>
        </authorList>
    </citation>
    <scope>NUCLEOTIDE SEQUENCE [LARGE SCALE GENOMIC DNA]</scope>
    <source>
        <strain evidence="6">KSC_2009_1</strain>
    </source>
</reference>
<keyword evidence="4" id="KW-0497">Mitogen</keyword>
<feature type="chain" id="PRO_5007358849" description="Fibroblast growth factor" evidence="5">
    <location>
        <begin position="32"/>
        <end position="214"/>
    </location>
</feature>
<evidence type="ECO:0000256" key="5">
    <source>
        <dbReference type="RuleBase" id="RU049442"/>
    </source>
</evidence>
<protein>
    <recommendedName>
        <fullName evidence="5">Fibroblast growth factor</fullName>
        <shortName evidence="5">FGF</shortName>
    </recommendedName>
</protein>
<dbReference type="OrthoDB" id="5987799at2759"/>
<dbReference type="InterPro" id="IPR008996">
    <property type="entry name" value="IL1/FGF"/>
</dbReference>
<accession>A0A151NK57</accession>
<keyword evidence="2" id="KW-0217">Developmental protein</keyword>
<dbReference type="PRINTS" id="PR00262">
    <property type="entry name" value="IL1HBGF"/>
</dbReference>
<evidence type="ECO:0000256" key="2">
    <source>
        <dbReference type="ARBA" id="ARBA00022473"/>
    </source>
</evidence>
<evidence type="ECO:0000256" key="1">
    <source>
        <dbReference type="ARBA" id="ARBA00007936"/>
    </source>
</evidence>
<keyword evidence="3" id="KW-0221">Differentiation</keyword>
<dbReference type="CDD" id="cd23332">
    <property type="entry name" value="beta-trefoil_FGF21"/>
    <property type="match status" value="1"/>
</dbReference>
<organism evidence="6 7">
    <name type="scientific">Alligator mississippiensis</name>
    <name type="common">American alligator</name>
    <dbReference type="NCBI Taxonomy" id="8496"/>
    <lineage>
        <taxon>Eukaryota</taxon>
        <taxon>Metazoa</taxon>
        <taxon>Chordata</taxon>
        <taxon>Craniata</taxon>
        <taxon>Vertebrata</taxon>
        <taxon>Euteleostomi</taxon>
        <taxon>Archelosauria</taxon>
        <taxon>Archosauria</taxon>
        <taxon>Crocodylia</taxon>
        <taxon>Alligatoridae</taxon>
        <taxon>Alligatorinae</taxon>
        <taxon>Alligator</taxon>
    </lineage>
</organism>
<dbReference type="eggNOG" id="KOG3885">
    <property type="taxonomic scope" value="Eukaryota"/>
</dbReference>
<dbReference type="GO" id="GO:0030154">
    <property type="term" value="P:cell differentiation"/>
    <property type="evidence" value="ECO:0007669"/>
    <property type="project" value="UniProtKB-KW"/>
</dbReference>